<organism evidence="2 3">
    <name type="scientific">Marinobacter profundi</name>
    <dbReference type="NCBI Taxonomy" id="2666256"/>
    <lineage>
        <taxon>Bacteria</taxon>
        <taxon>Pseudomonadati</taxon>
        <taxon>Pseudomonadota</taxon>
        <taxon>Gammaproteobacteria</taxon>
        <taxon>Pseudomonadales</taxon>
        <taxon>Marinobacteraceae</taxon>
        <taxon>Marinobacter</taxon>
    </lineage>
</organism>
<evidence type="ECO:0000313" key="2">
    <source>
        <dbReference type="EMBL" id="PHQ16807.1"/>
    </source>
</evidence>
<sequence length="271" mass="29676">MRDAKLGVRSLITALVLLAIASFNARGDESADFLGHLHDFRVKNYVALDAYYRFSASGDTETLNEIVGAVNEANSTMGALIDSTAGVLSSAQVEGLNVEFDKFKELMRQNINDVKQTGYPDLRLMSEMAEQAAVMNDNASSLYRTALESTKITPDKRVEAARSAAVTLAQMMAKYSVRSNSSVTQTFQGTATDEPLDVKAKALDSLLAEIRKGKSTGELKALLEDISSKWEFIRTSYINYNENNVSFVIDRYSRGILEGLTATISLLQSQA</sequence>
<name>A0A2G1UQL6_9GAMM</name>
<evidence type="ECO:0000313" key="3">
    <source>
        <dbReference type="Proteomes" id="UP000231409"/>
    </source>
</evidence>
<proteinExistence type="predicted"/>
<dbReference type="EMBL" id="NTFH01000003">
    <property type="protein sequence ID" value="PHQ16807.1"/>
    <property type="molecule type" value="Genomic_DNA"/>
</dbReference>
<dbReference type="AlphaFoldDB" id="A0A2G1UQL6"/>
<feature type="chain" id="PRO_5013840975" evidence="1">
    <location>
        <begin position="26"/>
        <end position="271"/>
    </location>
</feature>
<keyword evidence="1" id="KW-0732">Signal</keyword>
<comment type="caution">
    <text evidence="2">The sequence shown here is derived from an EMBL/GenBank/DDBJ whole genome shotgun (WGS) entry which is preliminary data.</text>
</comment>
<dbReference type="Proteomes" id="UP000231409">
    <property type="component" value="Unassembled WGS sequence"/>
</dbReference>
<accession>A0A2G1UQL6</accession>
<evidence type="ECO:0000256" key="1">
    <source>
        <dbReference type="SAM" id="SignalP"/>
    </source>
</evidence>
<feature type="signal peptide" evidence="1">
    <location>
        <begin position="1"/>
        <end position="25"/>
    </location>
</feature>
<gene>
    <name evidence="2" type="ORF">CLH61_02205</name>
</gene>
<reference evidence="2 3" key="1">
    <citation type="submission" date="2017-09" db="EMBL/GenBank/DDBJ databases">
        <title>The draft genome sequences of Marinobacter sp. PWS21.</title>
        <authorList>
            <person name="Cao J."/>
        </authorList>
    </citation>
    <scope>NUCLEOTIDE SEQUENCE [LARGE SCALE GENOMIC DNA]</scope>
    <source>
        <strain evidence="2 3">PWS21</strain>
    </source>
</reference>
<keyword evidence="3" id="KW-1185">Reference proteome</keyword>
<protein>
    <submittedName>
        <fullName evidence="2">Uncharacterized protein</fullName>
    </submittedName>
</protein>
<dbReference type="RefSeq" id="WP_099613059.1">
    <property type="nucleotide sequence ID" value="NZ_KZ319367.1"/>
</dbReference>